<dbReference type="Gene3D" id="3.40.50.150">
    <property type="entry name" value="Vaccinia Virus protein VP39"/>
    <property type="match status" value="1"/>
</dbReference>
<sequence length="192" mass="22037">MNLKYTGERQIPSRPGTIEDIDSKHIERYKWASIFTYNKRVYDIACGVGYGSLLLKAREYSGYDNSQETIDYANEYYSKEPKVKFFTADACNMPDLPAADVIVSFETIEHLEKPDTFLAWCASHGEILVISSPIKNSFARSKFHLFEYRLNEFSEALKKHFSNTEMFIQKNDLGIIYPCKPDDKGVAIAICQ</sequence>
<evidence type="ECO:0000256" key="1">
    <source>
        <dbReference type="ARBA" id="ARBA00022679"/>
    </source>
</evidence>
<dbReference type="PANTHER" id="PTHR43861:SF6">
    <property type="entry name" value="METHYLTRANSFERASE TYPE 11"/>
    <property type="match status" value="1"/>
</dbReference>
<evidence type="ECO:0000313" key="4">
    <source>
        <dbReference type="Proteomes" id="UP000034325"/>
    </source>
</evidence>
<reference evidence="3 4" key="1">
    <citation type="journal article" date="2015" name="Nature">
        <title>rRNA introns, odd ribosomes, and small enigmatic genomes across a large radiation of phyla.</title>
        <authorList>
            <person name="Brown C.T."/>
            <person name="Hug L.A."/>
            <person name="Thomas B.C."/>
            <person name="Sharon I."/>
            <person name="Castelle C.J."/>
            <person name="Singh A."/>
            <person name="Wilkins M.J."/>
            <person name="Williams K.H."/>
            <person name="Banfield J.F."/>
        </authorList>
    </citation>
    <scope>NUCLEOTIDE SEQUENCE [LARGE SCALE GENOMIC DNA]</scope>
</reference>
<organism evidence="3 4">
    <name type="scientific">Candidatus Woesebacteria bacterium GW2011_GWA1_39_12</name>
    <dbReference type="NCBI Taxonomy" id="1618549"/>
    <lineage>
        <taxon>Bacteria</taxon>
        <taxon>Candidatus Woeseibacteriota</taxon>
    </lineage>
</organism>
<name>A0A0G0PJQ3_9BACT</name>
<accession>A0A0G0PJQ3</accession>
<dbReference type="InterPro" id="IPR041698">
    <property type="entry name" value="Methyltransf_25"/>
</dbReference>
<dbReference type="AlphaFoldDB" id="A0A0G0PJQ3"/>
<dbReference type="EMBL" id="LBWA01000004">
    <property type="protein sequence ID" value="KKQ98314.1"/>
    <property type="molecule type" value="Genomic_DNA"/>
</dbReference>
<proteinExistence type="predicted"/>
<dbReference type="SUPFAM" id="SSF53335">
    <property type="entry name" value="S-adenosyl-L-methionine-dependent methyltransferases"/>
    <property type="match status" value="1"/>
</dbReference>
<evidence type="ECO:0000313" key="3">
    <source>
        <dbReference type="EMBL" id="KKQ98314.1"/>
    </source>
</evidence>
<gene>
    <name evidence="3" type="ORF">UT23_C0004G0155</name>
</gene>
<evidence type="ECO:0000259" key="2">
    <source>
        <dbReference type="Pfam" id="PF13649"/>
    </source>
</evidence>
<dbReference type="CDD" id="cd02440">
    <property type="entry name" value="AdoMet_MTases"/>
    <property type="match status" value="1"/>
</dbReference>
<dbReference type="PANTHER" id="PTHR43861">
    <property type="entry name" value="TRANS-ACONITATE 2-METHYLTRANSFERASE-RELATED"/>
    <property type="match status" value="1"/>
</dbReference>
<dbReference type="Pfam" id="PF13649">
    <property type="entry name" value="Methyltransf_25"/>
    <property type="match status" value="1"/>
</dbReference>
<feature type="domain" description="Methyltransferase" evidence="2">
    <location>
        <begin position="41"/>
        <end position="119"/>
    </location>
</feature>
<dbReference type="Proteomes" id="UP000034325">
    <property type="component" value="Unassembled WGS sequence"/>
</dbReference>
<protein>
    <submittedName>
        <fullName evidence="3">Glycosyl transferase family 2</fullName>
    </submittedName>
</protein>
<dbReference type="InterPro" id="IPR029063">
    <property type="entry name" value="SAM-dependent_MTases_sf"/>
</dbReference>
<dbReference type="GO" id="GO:0016740">
    <property type="term" value="F:transferase activity"/>
    <property type="evidence" value="ECO:0007669"/>
    <property type="project" value="UniProtKB-KW"/>
</dbReference>
<keyword evidence="1 3" id="KW-0808">Transferase</keyword>
<comment type="caution">
    <text evidence="3">The sequence shown here is derived from an EMBL/GenBank/DDBJ whole genome shotgun (WGS) entry which is preliminary data.</text>
</comment>